<reference evidence="1" key="1">
    <citation type="journal article" date="2012" name="Nat. Genet.">
        <title>Whole-genome sequence of Schistosoma haematobium.</title>
        <authorList>
            <person name="Young N.D."/>
            <person name="Jex A.R."/>
            <person name="Li B."/>
            <person name="Liu S."/>
            <person name="Yang L."/>
            <person name="Xiong Z."/>
            <person name="Li Y."/>
            <person name="Cantacessi C."/>
            <person name="Hall R.S."/>
            <person name="Xu X."/>
            <person name="Chen F."/>
            <person name="Wu X."/>
            <person name="Zerlotini A."/>
            <person name="Oliveira G."/>
            <person name="Hofmann A."/>
            <person name="Zhang G."/>
            <person name="Fang X."/>
            <person name="Kang Y."/>
            <person name="Campbell B.E."/>
            <person name="Loukas A."/>
            <person name="Ranganathan S."/>
            <person name="Rollinson D."/>
            <person name="Rinaldi G."/>
            <person name="Brindley P.J."/>
            <person name="Yang H."/>
            <person name="Wang J."/>
            <person name="Wang J."/>
            <person name="Gasser R.B."/>
        </authorList>
    </citation>
    <scope>NUCLEOTIDE SEQUENCE [LARGE SCALE GENOMIC DNA]</scope>
</reference>
<gene>
    <name evidence="1" type="ORF">MS3_04930</name>
</gene>
<dbReference type="EMBL" id="KL250794">
    <property type="protein sequence ID" value="KGB36628.1"/>
    <property type="molecule type" value="Genomic_DNA"/>
</dbReference>
<proteinExistence type="predicted"/>
<organism evidence="1">
    <name type="scientific">Schistosoma haematobium</name>
    <name type="common">Blood fluke</name>
    <dbReference type="NCBI Taxonomy" id="6185"/>
    <lineage>
        <taxon>Eukaryota</taxon>
        <taxon>Metazoa</taxon>
        <taxon>Spiralia</taxon>
        <taxon>Lophotrochozoa</taxon>
        <taxon>Platyhelminthes</taxon>
        <taxon>Trematoda</taxon>
        <taxon>Digenea</taxon>
        <taxon>Strigeidida</taxon>
        <taxon>Schistosomatoidea</taxon>
        <taxon>Schistosomatidae</taxon>
        <taxon>Schistosoma</taxon>
    </lineage>
</organism>
<accession>A0A095C476</accession>
<evidence type="ECO:0000313" key="1">
    <source>
        <dbReference type="EMBL" id="KGB36628.1"/>
    </source>
</evidence>
<protein>
    <submittedName>
        <fullName evidence="1">Uncharacterized protein</fullName>
    </submittedName>
</protein>
<name>A0A095C476_SCHHA</name>
<sequence>MLNSKNSNESSNDVHNNNIMINFDKATTHEYAKEN</sequence>
<dbReference type="AlphaFoldDB" id="A0A095C476"/>